<dbReference type="Gene3D" id="1.20.144.10">
    <property type="entry name" value="Phosphatidic acid phosphatase type 2/haloperoxidase"/>
    <property type="match status" value="1"/>
</dbReference>
<dbReference type="UniPathway" id="UPA00378"/>
<keyword evidence="3 6" id="KW-0378">Hydrolase</keyword>
<dbReference type="Proteomes" id="UP000019132">
    <property type="component" value="Unassembled WGS sequence"/>
</dbReference>
<dbReference type="CDD" id="cd03382">
    <property type="entry name" value="PAP2_dolichyldiphosphatase"/>
    <property type="match status" value="1"/>
</dbReference>
<evidence type="ECO:0000256" key="4">
    <source>
        <dbReference type="ARBA" id="ARBA00022989"/>
    </source>
</evidence>
<keyword evidence="6" id="KW-0256">Endoplasmic reticulum</keyword>
<evidence type="ECO:0000256" key="5">
    <source>
        <dbReference type="ARBA" id="ARBA00023136"/>
    </source>
</evidence>
<dbReference type="VEuPathDB" id="FungiDB:PYU1_G010998"/>
<dbReference type="HOGENOM" id="CLU_074922_1_2_1"/>
<evidence type="ECO:0000256" key="6">
    <source>
        <dbReference type="RuleBase" id="RU367078"/>
    </source>
</evidence>
<feature type="domain" description="Phosphatidic acid phosphatase type 2/haloperoxidase" evidence="7">
    <location>
        <begin position="56"/>
        <end position="167"/>
    </location>
</feature>
<comment type="catalytic activity">
    <reaction evidence="6">
        <text>a di-trans,poly-cis-dolichyl diphosphate + H2O = a di-trans,poly-cis-dolichyl phosphate + phosphate + H(+)</text>
        <dbReference type="Rhea" id="RHEA:14385"/>
        <dbReference type="Rhea" id="RHEA-COMP:19498"/>
        <dbReference type="Rhea" id="RHEA-COMP:19506"/>
        <dbReference type="ChEBI" id="CHEBI:15377"/>
        <dbReference type="ChEBI" id="CHEBI:15378"/>
        <dbReference type="ChEBI" id="CHEBI:43474"/>
        <dbReference type="ChEBI" id="CHEBI:57497"/>
        <dbReference type="ChEBI" id="CHEBI:57683"/>
        <dbReference type="EC" id="3.6.1.43"/>
    </reaction>
</comment>
<keyword evidence="5 6" id="KW-0472">Membrane</keyword>
<dbReference type="Pfam" id="PF01569">
    <property type="entry name" value="PAP2"/>
    <property type="match status" value="1"/>
</dbReference>
<keyword evidence="9" id="KW-1185">Reference proteome</keyword>
<protein>
    <recommendedName>
        <fullName evidence="6">Dolichyldiphosphatase</fullName>
        <ecNumber evidence="6">3.6.1.43</ecNumber>
    </recommendedName>
</protein>
<dbReference type="EC" id="3.6.1.43" evidence="6"/>
<dbReference type="OMA" id="VYATLIW"/>
<feature type="transmembrane region" description="Helical" evidence="6">
    <location>
        <begin position="95"/>
        <end position="112"/>
    </location>
</feature>
<feature type="transmembrane region" description="Helical" evidence="6">
    <location>
        <begin position="26"/>
        <end position="50"/>
    </location>
</feature>
<dbReference type="GO" id="GO:0005789">
    <property type="term" value="C:endoplasmic reticulum membrane"/>
    <property type="evidence" value="ECO:0007669"/>
    <property type="project" value="UniProtKB-SubCell"/>
</dbReference>
<reference evidence="8" key="3">
    <citation type="submission" date="2015-02" db="UniProtKB">
        <authorList>
            <consortium name="EnsemblProtists"/>
        </authorList>
    </citation>
    <scope>IDENTIFICATION</scope>
    <source>
        <strain evidence="8">DAOM BR144</strain>
    </source>
</reference>
<evidence type="ECO:0000313" key="9">
    <source>
        <dbReference type="Proteomes" id="UP000019132"/>
    </source>
</evidence>
<name>K3X1C3_GLOUD</name>
<evidence type="ECO:0000259" key="7">
    <source>
        <dbReference type="SMART" id="SM00014"/>
    </source>
</evidence>
<accession>K3X1C3</accession>
<evidence type="ECO:0000256" key="3">
    <source>
        <dbReference type="ARBA" id="ARBA00022801"/>
    </source>
</evidence>
<dbReference type="PANTHER" id="PTHR11247:SF1">
    <property type="entry name" value="DOLICHYLDIPHOSPHATASE 1"/>
    <property type="match status" value="1"/>
</dbReference>
<dbReference type="InterPro" id="IPR039667">
    <property type="entry name" value="Dolichyldiphosphatase_PAP2"/>
</dbReference>
<sequence>MTATTATTALKEFELTWVVYDPADPLGALMALFTLSPVFIMVMYATLVVFQRDLDIIMMLVGQLLNEVANQILKRSIQQSRPEGARMSGSGMPSAHSQFIFFFAAYVVAYTWKRLNTHRRLEQSLTIVGAIVLAVVVCVSRIRLGYHSKEQVAVGALVGALSGLAWHGLVAKTSPWLFPLITESALAQFFYIRDISRIPDLIVYQHQLCHSPHGAKQD</sequence>
<evidence type="ECO:0000256" key="1">
    <source>
        <dbReference type="ARBA" id="ARBA00004141"/>
    </source>
</evidence>
<comment type="pathway">
    <text evidence="6">Protein modification; protein glycosylation.</text>
</comment>
<dbReference type="STRING" id="431595.K3X1C3"/>
<dbReference type="eggNOG" id="KOG3146">
    <property type="taxonomic scope" value="Eukaryota"/>
</dbReference>
<organism evidence="8 9">
    <name type="scientific">Globisporangium ultimum (strain ATCC 200006 / CBS 805.95 / DAOM BR144)</name>
    <name type="common">Pythium ultimum</name>
    <dbReference type="NCBI Taxonomy" id="431595"/>
    <lineage>
        <taxon>Eukaryota</taxon>
        <taxon>Sar</taxon>
        <taxon>Stramenopiles</taxon>
        <taxon>Oomycota</taxon>
        <taxon>Peronosporomycetes</taxon>
        <taxon>Pythiales</taxon>
        <taxon>Pythiaceae</taxon>
        <taxon>Globisporangium</taxon>
    </lineage>
</organism>
<comment type="function">
    <text evidence="6">Required for efficient N-glycosylation. Necessary for maintaining optimal levels of dolichol-linked oligosaccharides. Hydrolyzes dolichyl pyrophosphate at a very high rate and dolichyl monophosphate at a much lower rate. Does not act on phosphatidate.</text>
</comment>
<dbReference type="EnsemblProtists" id="PYU1_T011022">
    <property type="protein sequence ID" value="PYU1_T011022"/>
    <property type="gene ID" value="PYU1_G010998"/>
</dbReference>
<dbReference type="EMBL" id="GL376590">
    <property type="status" value="NOT_ANNOTATED_CDS"/>
    <property type="molecule type" value="Genomic_DNA"/>
</dbReference>
<dbReference type="InParanoid" id="K3X1C3"/>
<keyword evidence="4 6" id="KW-1133">Transmembrane helix</keyword>
<keyword evidence="2 6" id="KW-0812">Transmembrane</keyword>
<dbReference type="InterPro" id="IPR000326">
    <property type="entry name" value="PAP2/HPO"/>
</dbReference>
<dbReference type="SUPFAM" id="SSF48317">
    <property type="entry name" value="Acid phosphatase/Vanadium-dependent haloperoxidase"/>
    <property type="match status" value="1"/>
</dbReference>
<comment type="similarity">
    <text evidence="6">Belongs to the dolichyldiphosphatase family.</text>
</comment>
<feature type="transmembrane region" description="Helical" evidence="6">
    <location>
        <begin position="152"/>
        <end position="170"/>
    </location>
</feature>
<dbReference type="SMART" id="SM00014">
    <property type="entry name" value="acidPPc"/>
    <property type="match status" value="1"/>
</dbReference>
<dbReference type="PANTHER" id="PTHR11247">
    <property type="entry name" value="PALMITOYL-PROTEIN THIOESTERASE/DOLICHYLDIPHOSPHATASE 1"/>
    <property type="match status" value="1"/>
</dbReference>
<dbReference type="GO" id="GO:0047874">
    <property type="term" value="F:dolichyldiphosphatase activity"/>
    <property type="evidence" value="ECO:0007669"/>
    <property type="project" value="UniProtKB-UniRule"/>
</dbReference>
<dbReference type="AlphaFoldDB" id="K3X1C3"/>
<feature type="transmembrane region" description="Helical" evidence="6">
    <location>
        <begin position="124"/>
        <end position="140"/>
    </location>
</feature>
<proteinExistence type="inferred from homology"/>
<reference evidence="9" key="1">
    <citation type="journal article" date="2010" name="Genome Biol.">
        <title>Genome sequence of the necrotrophic plant pathogen Pythium ultimum reveals original pathogenicity mechanisms and effector repertoire.</title>
        <authorList>
            <person name="Levesque C.A."/>
            <person name="Brouwer H."/>
            <person name="Cano L."/>
            <person name="Hamilton J.P."/>
            <person name="Holt C."/>
            <person name="Huitema E."/>
            <person name="Raffaele S."/>
            <person name="Robideau G.P."/>
            <person name="Thines M."/>
            <person name="Win J."/>
            <person name="Zerillo M.M."/>
            <person name="Beakes G.W."/>
            <person name="Boore J.L."/>
            <person name="Busam D."/>
            <person name="Dumas B."/>
            <person name="Ferriera S."/>
            <person name="Fuerstenberg S.I."/>
            <person name="Gachon C.M."/>
            <person name="Gaulin E."/>
            <person name="Govers F."/>
            <person name="Grenville-Briggs L."/>
            <person name="Horner N."/>
            <person name="Hostetler J."/>
            <person name="Jiang R.H."/>
            <person name="Johnson J."/>
            <person name="Krajaejun T."/>
            <person name="Lin H."/>
            <person name="Meijer H.J."/>
            <person name="Moore B."/>
            <person name="Morris P."/>
            <person name="Phuntmart V."/>
            <person name="Puiu D."/>
            <person name="Shetty J."/>
            <person name="Stajich J.E."/>
            <person name="Tripathy S."/>
            <person name="Wawra S."/>
            <person name="van West P."/>
            <person name="Whitty B.R."/>
            <person name="Coutinho P.M."/>
            <person name="Henrissat B."/>
            <person name="Martin F."/>
            <person name="Thomas P.D."/>
            <person name="Tyler B.M."/>
            <person name="De Vries R.P."/>
            <person name="Kamoun S."/>
            <person name="Yandell M."/>
            <person name="Tisserat N."/>
            <person name="Buell C.R."/>
        </authorList>
    </citation>
    <scope>NUCLEOTIDE SEQUENCE</scope>
    <source>
        <strain evidence="9">DAOM:BR144</strain>
    </source>
</reference>
<evidence type="ECO:0000313" key="8">
    <source>
        <dbReference type="EnsemblProtists" id="PYU1_T011022"/>
    </source>
</evidence>
<dbReference type="InterPro" id="IPR036938">
    <property type="entry name" value="PAP2/HPO_sf"/>
</dbReference>
<dbReference type="GO" id="GO:0006487">
    <property type="term" value="P:protein N-linked glycosylation"/>
    <property type="evidence" value="ECO:0007669"/>
    <property type="project" value="UniProtKB-UniRule"/>
</dbReference>
<evidence type="ECO:0000256" key="2">
    <source>
        <dbReference type="ARBA" id="ARBA00022692"/>
    </source>
</evidence>
<dbReference type="GO" id="GO:0008610">
    <property type="term" value="P:lipid biosynthetic process"/>
    <property type="evidence" value="ECO:0007669"/>
    <property type="project" value="TreeGrafter"/>
</dbReference>
<comment type="subcellular location">
    <subcellularLocation>
        <location evidence="6">Endoplasmic reticulum membrane</location>
        <topology evidence="6">Multi-pass membrane protein</topology>
    </subcellularLocation>
    <subcellularLocation>
        <location evidence="1">Membrane</location>
        <topology evidence="1">Multi-pass membrane protein</topology>
    </subcellularLocation>
</comment>
<reference evidence="9" key="2">
    <citation type="submission" date="2010-04" db="EMBL/GenBank/DDBJ databases">
        <authorList>
            <person name="Buell R."/>
            <person name="Hamilton J."/>
            <person name="Hostetler J."/>
        </authorList>
    </citation>
    <scope>NUCLEOTIDE SEQUENCE [LARGE SCALE GENOMIC DNA]</scope>
    <source>
        <strain evidence="9">DAOM:BR144</strain>
    </source>
</reference>